<dbReference type="GO" id="GO:0051371">
    <property type="term" value="F:muscle alpha-actinin binding"/>
    <property type="evidence" value="ECO:0007669"/>
    <property type="project" value="TreeGrafter"/>
</dbReference>
<dbReference type="SMART" id="SM00132">
    <property type="entry name" value="LIM"/>
    <property type="match status" value="2"/>
</dbReference>
<feature type="compositionally biased region" description="Polar residues" evidence="5">
    <location>
        <begin position="117"/>
        <end position="130"/>
    </location>
</feature>
<feature type="compositionally biased region" description="Polar residues" evidence="5">
    <location>
        <begin position="98"/>
        <end position="108"/>
    </location>
</feature>
<feature type="compositionally biased region" description="Low complexity" evidence="5">
    <location>
        <begin position="346"/>
        <end position="355"/>
    </location>
</feature>
<evidence type="ECO:0000256" key="1">
    <source>
        <dbReference type="ARBA" id="ARBA00022723"/>
    </source>
</evidence>
<dbReference type="InterPro" id="IPR001781">
    <property type="entry name" value="Znf_LIM"/>
</dbReference>
<accession>A0A8H3CYR1</accession>
<name>A0A8H3CYR1_9AGAM</name>
<evidence type="ECO:0000313" key="8">
    <source>
        <dbReference type="Proteomes" id="UP000663888"/>
    </source>
</evidence>
<organism evidence="7 8">
    <name type="scientific">Rhizoctonia solani</name>
    <dbReference type="NCBI Taxonomy" id="456999"/>
    <lineage>
        <taxon>Eukaryota</taxon>
        <taxon>Fungi</taxon>
        <taxon>Dikarya</taxon>
        <taxon>Basidiomycota</taxon>
        <taxon>Agaricomycotina</taxon>
        <taxon>Agaricomycetes</taxon>
        <taxon>Cantharellales</taxon>
        <taxon>Ceratobasidiaceae</taxon>
        <taxon>Rhizoctonia</taxon>
    </lineage>
</organism>
<dbReference type="GO" id="GO:0001725">
    <property type="term" value="C:stress fiber"/>
    <property type="evidence" value="ECO:0007669"/>
    <property type="project" value="TreeGrafter"/>
</dbReference>
<feature type="compositionally biased region" description="Pro residues" evidence="5">
    <location>
        <begin position="141"/>
        <end position="151"/>
    </location>
</feature>
<dbReference type="PROSITE" id="PS50023">
    <property type="entry name" value="LIM_DOMAIN_2"/>
    <property type="match status" value="1"/>
</dbReference>
<feature type="region of interest" description="Disordered" evidence="5">
    <location>
        <begin position="780"/>
        <end position="822"/>
    </location>
</feature>
<feature type="compositionally biased region" description="Low complexity" evidence="5">
    <location>
        <begin position="56"/>
        <end position="97"/>
    </location>
</feature>
<feature type="compositionally biased region" description="Polar residues" evidence="5">
    <location>
        <begin position="169"/>
        <end position="182"/>
    </location>
</feature>
<evidence type="ECO:0000313" key="7">
    <source>
        <dbReference type="EMBL" id="CAE6502039.1"/>
    </source>
</evidence>
<dbReference type="CDD" id="cd09397">
    <property type="entry name" value="LIM1_UF1"/>
    <property type="match status" value="1"/>
</dbReference>
<dbReference type="AlphaFoldDB" id="A0A8H3CYR1"/>
<dbReference type="SUPFAM" id="SSF57716">
    <property type="entry name" value="Glucocorticoid receptor-like (DNA-binding domain)"/>
    <property type="match status" value="2"/>
</dbReference>
<feature type="region of interest" description="Disordered" evidence="5">
    <location>
        <begin position="289"/>
        <end position="564"/>
    </location>
</feature>
<evidence type="ECO:0000256" key="3">
    <source>
        <dbReference type="ARBA" id="ARBA00023038"/>
    </source>
</evidence>
<gene>
    <name evidence="7" type="ORF">RDB_LOCUS154381</name>
</gene>
<evidence type="ECO:0000256" key="4">
    <source>
        <dbReference type="PROSITE-ProRule" id="PRU00125"/>
    </source>
</evidence>
<reference evidence="7" key="1">
    <citation type="submission" date="2021-01" db="EMBL/GenBank/DDBJ databases">
        <authorList>
            <person name="Kaushik A."/>
        </authorList>
    </citation>
    <scope>NUCLEOTIDE SEQUENCE</scope>
    <source>
        <strain evidence="7">AG4-R118</strain>
    </source>
</reference>
<feature type="domain" description="LIM zinc-binding" evidence="6">
    <location>
        <begin position="657"/>
        <end position="720"/>
    </location>
</feature>
<proteinExistence type="predicted"/>
<feature type="compositionally biased region" description="Pro residues" evidence="5">
    <location>
        <begin position="220"/>
        <end position="230"/>
    </location>
</feature>
<feature type="compositionally biased region" description="Polar residues" evidence="5">
    <location>
        <begin position="325"/>
        <end position="335"/>
    </location>
</feature>
<feature type="compositionally biased region" description="Polar residues" evidence="5">
    <location>
        <begin position="802"/>
        <end position="816"/>
    </location>
</feature>
<dbReference type="PANTHER" id="PTHR24214">
    <property type="entry name" value="PDZ AND LIM DOMAIN PROTEIN ZASP"/>
    <property type="match status" value="1"/>
</dbReference>
<feature type="compositionally biased region" description="Low complexity" evidence="5">
    <location>
        <begin position="507"/>
        <end position="525"/>
    </location>
</feature>
<dbReference type="GO" id="GO:0031941">
    <property type="term" value="C:filamentous actin"/>
    <property type="evidence" value="ECO:0007669"/>
    <property type="project" value="TreeGrafter"/>
</dbReference>
<evidence type="ECO:0000256" key="5">
    <source>
        <dbReference type="SAM" id="MobiDB-lite"/>
    </source>
</evidence>
<dbReference type="GO" id="GO:0003779">
    <property type="term" value="F:actin binding"/>
    <property type="evidence" value="ECO:0007669"/>
    <property type="project" value="TreeGrafter"/>
</dbReference>
<dbReference type="CDD" id="cd08368">
    <property type="entry name" value="LIM"/>
    <property type="match status" value="1"/>
</dbReference>
<feature type="compositionally biased region" description="Basic and acidic residues" evidence="5">
    <location>
        <begin position="780"/>
        <end position="795"/>
    </location>
</feature>
<comment type="caution">
    <text evidence="7">The sequence shown here is derived from an EMBL/GenBank/DDBJ whole genome shotgun (WGS) entry which is preliminary data.</text>
</comment>
<keyword evidence="1 4" id="KW-0479">Metal-binding</keyword>
<dbReference type="GO" id="GO:0030036">
    <property type="term" value="P:actin cytoskeleton organization"/>
    <property type="evidence" value="ECO:0007669"/>
    <property type="project" value="TreeGrafter"/>
</dbReference>
<sequence length="822" mass="87473">MALAVPASGALRISQILPTIKCSKCNEDIDIHYADEHVCNPNPTSSAPSKEPESPEPLSRSVDRASTASSISVPSVSSYSTNSRSSRSSTSTKRAPSVRSTHTIQQSPPADLPSRPQYKSTASFQSFRSQSDGDDATRHGSPPPRSGPSPAPTVRSNPVSSPVDGGATSPVQRSGPSPTPTVRSNPPLPPRSASPTPSSRAPSRMMAASPAPTIPVSGTPEPPAVLPPVAPLVLRKFSRSSNDPLPPQPPPPTHAPPPPDTSIGGEAGMAGVGRRAFAAVAHAALFTGHSKFGLPSPGLSPTSIYGYPGQILSTSPTSPVDGRLSSLSGYLNISTDVGGGTPPLSPSYSPGSPSSAMRPRSPTDDVPSPDAEIARATSRSPSPVDVIDGSGERSKGKGVAGGLSSLAKQLRKDAANSSAPSQEEEQPLQSTSPEPMEEHERGRSRAISNARSEAESETELAYGRSPSPSPERQKPSGSADEGDGEENTIAFPRRGSNGSDHAPKRTSSQSSSHSSSSSSASGSVSETRRVKQSAGAQTLSALREEDEDDDLSAYTSPSSAEVGGTFKVTADPEEQPHVVPVTAKTLGMLGSDMDRLGLPTRSKTSISGSSTTSSVRRKRIRTCAKCEKRIDDGRWIKIDDGGNSVLCERDWKMMYLPKCRQCGLAIETQAIYASDGQLKGKYHKECFNCYTCHKPFPDRSFYVHQERPYCKYHYHEANNSLCASPSCREPIEGPCAMSHSGLRYHPEHFTCQYEDSEGRCETRLKEYWEVDGEQMCERHAARKESQQDNTGDRTVKAKKRQTQFLDLSRSNESGANAGQDLC</sequence>
<evidence type="ECO:0000256" key="2">
    <source>
        <dbReference type="ARBA" id="ARBA00022833"/>
    </source>
</evidence>
<feature type="region of interest" description="Disordered" evidence="5">
    <location>
        <begin position="36"/>
        <end position="269"/>
    </location>
</feature>
<dbReference type="InterPro" id="IPR050604">
    <property type="entry name" value="PDZ-LIM_domain"/>
</dbReference>
<feature type="compositionally biased region" description="Polar residues" evidence="5">
    <location>
        <begin position="415"/>
        <end position="433"/>
    </location>
</feature>
<keyword evidence="3 4" id="KW-0440">LIM domain</keyword>
<keyword evidence="2 4" id="KW-0862">Zinc</keyword>
<protein>
    <recommendedName>
        <fullName evidence="6">LIM zinc-binding domain-containing protein</fullName>
    </recommendedName>
</protein>
<dbReference type="EMBL" id="CAJMWX010001682">
    <property type="protein sequence ID" value="CAE6502039.1"/>
    <property type="molecule type" value="Genomic_DNA"/>
</dbReference>
<dbReference type="PANTHER" id="PTHR24214:SF38">
    <property type="entry name" value="PDZ AND LIM DOMAIN PROTEIN ZASP-RELATED"/>
    <property type="match status" value="1"/>
</dbReference>
<dbReference type="GO" id="GO:0046872">
    <property type="term" value="F:metal ion binding"/>
    <property type="evidence" value="ECO:0007669"/>
    <property type="project" value="UniProtKB-KW"/>
</dbReference>
<feature type="region of interest" description="Disordered" evidence="5">
    <location>
        <begin position="590"/>
        <end position="612"/>
    </location>
</feature>
<evidence type="ECO:0000259" key="6">
    <source>
        <dbReference type="PROSITE" id="PS50023"/>
    </source>
</evidence>
<dbReference type="Gene3D" id="2.10.110.10">
    <property type="entry name" value="Cysteine Rich Protein"/>
    <property type="match status" value="2"/>
</dbReference>
<feature type="compositionally biased region" description="Pro residues" evidence="5">
    <location>
        <begin position="244"/>
        <end position="260"/>
    </location>
</feature>
<feature type="compositionally biased region" description="Low complexity" evidence="5">
    <location>
        <begin position="193"/>
        <end position="211"/>
    </location>
</feature>
<dbReference type="PROSITE" id="PS00478">
    <property type="entry name" value="LIM_DOMAIN_1"/>
    <property type="match status" value="1"/>
</dbReference>
<dbReference type="Proteomes" id="UP000663888">
    <property type="component" value="Unassembled WGS sequence"/>
</dbReference>
<feature type="compositionally biased region" description="Low complexity" evidence="5">
    <location>
        <begin position="600"/>
        <end position="612"/>
    </location>
</feature>
<dbReference type="Pfam" id="PF00412">
    <property type="entry name" value="LIM"/>
    <property type="match status" value="1"/>
</dbReference>
<dbReference type="GO" id="GO:0030695">
    <property type="term" value="F:GTPase regulator activity"/>
    <property type="evidence" value="ECO:0007669"/>
    <property type="project" value="UniProtKB-ARBA"/>
</dbReference>